<keyword evidence="2" id="KW-0963">Cytoplasm</keyword>
<dbReference type="AlphaFoldDB" id="A0A1H9YRS8"/>
<dbReference type="EMBL" id="FOHJ01000001">
    <property type="protein sequence ID" value="SES71340.1"/>
    <property type="molecule type" value="Genomic_DNA"/>
</dbReference>
<reference evidence="9" key="1">
    <citation type="submission" date="2016-10" db="EMBL/GenBank/DDBJ databases">
        <authorList>
            <person name="Varghese N."/>
            <person name="Submissions S."/>
        </authorList>
    </citation>
    <scope>NUCLEOTIDE SEQUENCE [LARGE SCALE GENOMIC DNA]</scope>
    <source>
        <strain evidence="9">CGMCC 1.3566</strain>
    </source>
</reference>
<evidence type="ECO:0000256" key="1">
    <source>
        <dbReference type="ARBA" id="ARBA00004514"/>
    </source>
</evidence>
<name>A0A1H9YRS8_9BACI</name>
<evidence type="ECO:0000256" key="6">
    <source>
        <dbReference type="ARBA" id="ARBA00093785"/>
    </source>
</evidence>
<keyword evidence="8" id="KW-0969">Cilium</keyword>
<evidence type="ECO:0000256" key="7">
    <source>
        <dbReference type="ARBA" id="ARBA00093797"/>
    </source>
</evidence>
<evidence type="ECO:0000313" key="9">
    <source>
        <dbReference type="Proteomes" id="UP000199095"/>
    </source>
</evidence>
<comment type="subcellular location">
    <subcellularLocation>
        <location evidence="1">Cytoplasm</location>
        <location evidence="1">Cytosol</location>
    </subcellularLocation>
</comment>
<dbReference type="InterPro" id="IPR008622">
    <property type="entry name" value="FliT"/>
</dbReference>
<evidence type="ECO:0000256" key="2">
    <source>
        <dbReference type="ARBA" id="ARBA00022490"/>
    </source>
</evidence>
<evidence type="ECO:0000256" key="4">
    <source>
        <dbReference type="ARBA" id="ARBA00023186"/>
    </source>
</evidence>
<evidence type="ECO:0000256" key="5">
    <source>
        <dbReference type="ARBA" id="ARBA00093765"/>
    </source>
</evidence>
<comment type="similarity">
    <text evidence="6">Belongs to the bacillales FliT family.</text>
</comment>
<gene>
    <name evidence="8" type="ORF">SAMN05421676_101256</name>
</gene>
<dbReference type="Proteomes" id="UP000199095">
    <property type="component" value="Unassembled WGS sequence"/>
</dbReference>
<keyword evidence="3" id="KW-1005">Bacterial flagellum biogenesis</keyword>
<sequence>MSVVKELHKITSEFYNFLYQQDLDRDQEDLLQSMTDFLNKRENIMNQVKPPYSDEEKQLGKEIVSMDREIETSIQKQFAQLKGSMKQIQTQKRNNQKYINPYQNVSTVDGMFFDKRN</sequence>
<comment type="function">
    <text evidence="5">May act as an export chaperone for the filament capping protein FliD.</text>
</comment>
<protein>
    <recommendedName>
        <fullName evidence="7">Flagellar protein FliT</fullName>
    </recommendedName>
</protein>
<keyword evidence="8" id="KW-0966">Cell projection</keyword>
<dbReference type="OrthoDB" id="2353131at2"/>
<organism evidence="8 9">
    <name type="scientific">Salinibacillus kushneri</name>
    <dbReference type="NCBI Taxonomy" id="237682"/>
    <lineage>
        <taxon>Bacteria</taxon>
        <taxon>Bacillati</taxon>
        <taxon>Bacillota</taxon>
        <taxon>Bacilli</taxon>
        <taxon>Bacillales</taxon>
        <taxon>Bacillaceae</taxon>
        <taxon>Salinibacillus</taxon>
    </lineage>
</organism>
<keyword evidence="9" id="KW-1185">Reference proteome</keyword>
<accession>A0A1H9YRS8</accession>
<evidence type="ECO:0000313" key="8">
    <source>
        <dbReference type="EMBL" id="SES71340.1"/>
    </source>
</evidence>
<keyword evidence="8" id="KW-0282">Flagellum</keyword>
<dbReference type="RefSeq" id="WP_093131163.1">
    <property type="nucleotide sequence ID" value="NZ_FOHJ01000001.1"/>
</dbReference>
<evidence type="ECO:0000256" key="3">
    <source>
        <dbReference type="ARBA" id="ARBA00022795"/>
    </source>
</evidence>
<dbReference type="STRING" id="237682.SAMN05421676_101256"/>
<dbReference type="Pfam" id="PF05400">
    <property type="entry name" value="FliT"/>
    <property type="match status" value="1"/>
</dbReference>
<keyword evidence="4" id="KW-0143">Chaperone</keyword>
<proteinExistence type="inferred from homology"/>